<evidence type="ECO:0000259" key="3">
    <source>
        <dbReference type="Pfam" id="PF24626"/>
    </source>
</evidence>
<evidence type="ECO:0000313" key="4">
    <source>
        <dbReference type="EMBL" id="CAD1844167.1"/>
    </source>
</evidence>
<protein>
    <recommendedName>
        <fullName evidence="3">Tf2-1-like SH3-like domain-containing protein</fullName>
    </recommendedName>
</protein>
<organism evidence="4">
    <name type="scientific">Ananas comosus var. bracteatus</name>
    <name type="common">red pineapple</name>
    <dbReference type="NCBI Taxonomy" id="296719"/>
    <lineage>
        <taxon>Eukaryota</taxon>
        <taxon>Viridiplantae</taxon>
        <taxon>Streptophyta</taxon>
        <taxon>Embryophyta</taxon>
        <taxon>Tracheophyta</taxon>
        <taxon>Spermatophyta</taxon>
        <taxon>Magnoliopsida</taxon>
        <taxon>Liliopsida</taxon>
        <taxon>Poales</taxon>
        <taxon>Bromeliaceae</taxon>
        <taxon>Bromelioideae</taxon>
        <taxon>Ananas</taxon>
    </lineage>
</organism>
<feature type="coiled-coil region" evidence="1">
    <location>
        <begin position="96"/>
        <end position="133"/>
    </location>
</feature>
<keyword evidence="1" id="KW-0175">Coiled coil</keyword>
<dbReference type="Gene3D" id="3.30.420.10">
    <property type="entry name" value="Ribonuclease H-like superfamily/Ribonuclease H"/>
    <property type="match status" value="1"/>
</dbReference>
<gene>
    <name evidence="4" type="ORF">CB5_LOCUS27378</name>
</gene>
<accession>A0A6V7QML5</accession>
<dbReference type="InterPro" id="IPR012337">
    <property type="entry name" value="RNaseH-like_sf"/>
</dbReference>
<feature type="domain" description="Tf2-1-like SH3-like" evidence="3">
    <location>
        <begin position="292"/>
        <end position="355"/>
    </location>
</feature>
<dbReference type="InterPro" id="IPR056924">
    <property type="entry name" value="SH3_Tf2-1"/>
</dbReference>
<proteinExistence type="predicted"/>
<dbReference type="AlphaFoldDB" id="A0A6V7QML5"/>
<dbReference type="InterPro" id="IPR036397">
    <property type="entry name" value="RNaseH_sf"/>
</dbReference>
<feature type="region of interest" description="Disordered" evidence="2">
    <location>
        <begin position="134"/>
        <end position="164"/>
    </location>
</feature>
<dbReference type="EMBL" id="LR862137">
    <property type="protein sequence ID" value="CAD1844167.1"/>
    <property type="molecule type" value="Genomic_DNA"/>
</dbReference>
<dbReference type="PANTHER" id="PTHR46148">
    <property type="entry name" value="CHROMO DOMAIN-CONTAINING PROTEIN"/>
    <property type="match status" value="1"/>
</dbReference>
<name>A0A6V7QML5_ANACO</name>
<dbReference type="SUPFAM" id="SSF53098">
    <property type="entry name" value="Ribonuclease H-like"/>
    <property type="match status" value="1"/>
</dbReference>
<sequence>MTHVLVPLGSYDYLPLCSFAHACEGRSLQAGTPELAIAIHIRRAGLGAEVDCLTMPITRSQSAGADNAANFEEVETSATSGSSEVRELRGQLAALTDLVTQQAEAARQQIEAARRQEARMKRLEDLLLQQTAASWETQAPTPPAPVVDVAPRAPSPAPSSSPLGTRLDFSTAFHPQIDGQSERTIQILEDMLRACVIDYRGSWSNHLPMAEFAYSNSYQASIGMAPFEALYGRKCRSLIHWSEVGERAVLGPDVLREAEEKVCLARQRLLTAQSRQRSYANKRRRDLEFVVGDRVFLKVSPRRGMKRFGARKKSPRYIGPYEVLERIGAVAYRLALSPKLADVHYVFHVSNLRKYIQDPEHVLSYEPLELREDLSYEEYPALIIAREVRKLRNREISYVKVRWTKHNDCEATWELEDAMKAKYPHLIEA</sequence>
<evidence type="ECO:0000256" key="1">
    <source>
        <dbReference type="SAM" id="Coils"/>
    </source>
</evidence>
<reference evidence="4" key="1">
    <citation type="submission" date="2020-07" db="EMBL/GenBank/DDBJ databases">
        <authorList>
            <person name="Lin J."/>
        </authorList>
    </citation>
    <scope>NUCLEOTIDE SEQUENCE</scope>
</reference>
<dbReference type="Pfam" id="PF24626">
    <property type="entry name" value="SH3_Tf2-1"/>
    <property type="match status" value="1"/>
</dbReference>
<evidence type="ECO:0000256" key="2">
    <source>
        <dbReference type="SAM" id="MobiDB-lite"/>
    </source>
</evidence>
<dbReference type="PANTHER" id="PTHR46148:SF60">
    <property type="entry name" value="CHROMO DOMAIN-CONTAINING PROTEIN"/>
    <property type="match status" value="1"/>
</dbReference>
<dbReference type="GO" id="GO:0003676">
    <property type="term" value="F:nucleic acid binding"/>
    <property type="evidence" value="ECO:0007669"/>
    <property type="project" value="InterPro"/>
</dbReference>